<gene>
    <name evidence="4" type="ORF">EV664_10733</name>
</gene>
<feature type="compositionally biased region" description="Polar residues" evidence="1">
    <location>
        <begin position="110"/>
        <end position="119"/>
    </location>
</feature>
<evidence type="ECO:0000313" key="4">
    <source>
        <dbReference type="EMBL" id="TDN81634.1"/>
    </source>
</evidence>
<feature type="compositionally biased region" description="Pro residues" evidence="1">
    <location>
        <begin position="91"/>
        <end position="104"/>
    </location>
</feature>
<keyword evidence="5" id="KW-1185">Reference proteome</keyword>
<accession>A0A4R6FLX2</accession>
<feature type="compositionally biased region" description="Basic and acidic residues" evidence="1">
    <location>
        <begin position="64"/>
        <end position="75"/>
    </location>
</feature>
<comment type="caution">
    <text evidence="4">The sequence shown here is derived from an EMBL/GenBank/DDBJ whole genome shotgun (WGS) entry which is preliminary data.</text>
</comment>
<evidence type="ECO:0000259" key="3">
    <source>
        <dbReference type="Pfam" id="PF03544"/>
    </source>
</evidence>
<feature type="domain" description="TonB C-terminal" evidence="3">
    <location>
        <begin position="178"/>
        <end position="232"/>
    </location>
</feature>
<dbReference type="Pfam" id="PF03544">
    <property type="entry name" value="TonB_C"/>
    <property type="match status" value="1"/>
</dbReference>
<evidence type="ECO:0000256" key="2">
    <source>
        <dbReference type="SAM" id="Phobius"/>
    </source>
</evidence>
<sequence>MSYRAATRRERLVGASGALVVVLGLGAALLGGLVVQQPGTRVQKALETFNVAPPDPPPPQPDTEPPRERTKREEGASAPPNVTTRATEVQAPPPVLKPDPPPIPVATKAASGSDSTSGNADVPGPGTGAGGEGEGTGSGRSGNGSGGGGANSPPHRIGGRLSIADLPVDVIATARQGELTVGVIYRVLPNGSVGDCQIERPSGNRAIDAITCRLIEQRFRYEPSRTPSGRPVGSYIAENHSWIIRDLPRQPRR</sequence>
<feature type="compositionally biased region" description="Gly residues" evidence="1">
    <location>
        <begin position="125"/>
        <end position="150"/>
    </location>
</feature>
<keyword evidence="2" id="KW-0812">Transmembrane</keyword>
<feature type="region of interest" description="Disordered" evidence="1">
    <location>
        <begin position="49"/>
        <end position="158"/>
    </location>
</feature>
<reference evidence="4 5" key="1">
    <citation type="submission" date="2019-03" db="EMBL/GenBank/DDBJ databases">
        <title>Genomic Encyclopedia of Type Strains, Phase IV (KMG-IV): sequencing the most valuable type-strain genomes for metagenomic binning, comparative biology and taxonomic classification.</title>
        <authorList>
            <person name="Goeker M."/>
        </authorList>
    </citation>
    <scope>NUCLEOTIDE SEQUENCE [LARGE SCALE GENOMIC DNA]</scope>
    <source>
        <strain evidence="4 5">DSM 25059</strain>
    </source>
</reference>
<evidence type="ECO:0000256" key="1">
    <source>
        <dbReference type="SAM" id="MobiDB-lite"/>
    </source>
</evidence>
<proteinExistence type="predicted"/>
<dbReference type="EMBL" id="SNWD01000007">
    <property type="protein sequence ID" value="TDN81634.1"/>
    <property type="molecule type" value="Genomic_DNA"/>
</dbReference>
<evidence type="ECO:0000313" key="5">
    <source>
        <dbReference type="Proteomes" id="UP000295493"/>
    </source>
</evidence>
<keyword evidence="2" id="KW-0472">Membrane</keyword>
<dbReference type="InterPro" id="IPR037682">
    <property type="entry name" value="TonB_C"/>
</dbReference>
<dbReference type="GO" id="GO:0055085">
    <property type="term" value="P:transmembrane transport"/>
    <property type="evidence" value="ECO:0007669"/>
    <property type="project" value="InterPro"/>
</dbReference>
<feature type="transmembrane region" description="Helical" evidence="2">
    <location>
        <begin position="12"/>
        <end position="35"/>
    </location>
</feature>
<organism evidence="4 5">
    <name type="scientific">Stakelama pacifica</name>
    <dbReference type="NCBI Taxonomy" id="517720"/>
    <lineage>
        <taxon>Bacteria</taxon>
        <taxon>Pseudomonadati</taxon>
        <taxon>Pseudomonadota</taxon>
        <taxon>Alphaproteobacteria</taxon>
        <taxon>Sphingomonadales</taxon>
        <taxon>Sphingomonadaceae</taxon>
        <taxon>Stakelama</taxon>
    </lineage>
</organism>
<dbReference type="AlphaFoldDB" id="A0A4R6FLX2"/>
<feature type="compositionally biased region" description="Pro residues" evidence="1">
    <location>
        <begin position="53"/>
        <end position="63"/>
    </location>
</feature>
<dbReference type="RefSeq" id="WP_229668226.1">
    <property type="nucleotide sequence ID" value="NZ_BMLU01000007.1"/>
</dbReference>
<name>A0A4R6FLX2_9SPHN</name>
<protein>
    <submittedName>
        <fullName evidence="4">Protein TonB</fullName>
    </submittedName>
</protein>
<keyword evidence="2" id="KW-1133">Transmembrane helix</keyword>
<dbReference type="Proteomes" id="UP000295493">
    <property type="component" value="Unassembled WGS sequence"/>
</dbReference>